<keyword evidence="2" id="KW-1185">Reference proteome</keyword>
<name>A0ABS8SBN0_DATST</name>
<sequence length="98" mass="10899">MSGRNDPEAICTGPCVADPYPSQGAASRGLIPNSTTPHIYVSNLEGTSYRSTRILLSYIAKEVLYDQHVVECRAAKSYAYVELRRSKAASLHWNHRCK</sequence>
<comment type="caution">
    <text evidence="1">The sequence shown here is derived from an EMBL/GenBank/DDBJ whole genome shotgun (WGS) entry which is preliminary data.</text>
</comment>
<evidence type="ECO:0000313" key="2">
    <source>
        <dbReference type="Proteomes" id="UP000823775"/>
    </source>
</evidence>
<proteinExistence type="predicted"/>
<accession>A0ABS8SBN0</accession>
<dbReference type="Proteomes" id="UP000823775">
    <property type="component" value="Unassembled WGS sequence"/>
</dbReference>
<reference evidence="1 2" key="1">
    <citation type="journal article" date="2021" name="BMC Genomics">
        <title>Datura genome reveals duplications of psychoactive alkaloid biosynthetic genes and high mutation rate following tissue culture.</title>
        <authorList>
            <person name="Rajewski A."/>
            <person name="Carter-House D."/>
            <person name="Stajich J."/>
            <person name="Litt A."/>
        </authorList>
    </citation>
    <scope>NUCLEOTIDE SEQUENCE [LARGE SCALE GENOMIC DNA]</scope>
    <source>
        <strain evidence="1">AR-01</strain>
    </source>
</reference>
<gene>
    <name evidence="1" type="ORF">HAX54_031050</name>
</gene>
<protein>
    <submittedName>
        <fullName evidence="1">Uncharacterized protein</fullName>
    </submittedName>
</protein>
<feature type="non-terminal residue" evidence="1">
    <location>
        <position position="98"/>
    </location>
</feature>
<dbReference type="EMBL" id="JACEIK010000390">
    <property type="protein sequence ID" value="MCD7456269.1"/>
    <property type="molecule type" value="Genomic_DNA"/>
</dbReference>
<organism evidence="1 2">
    <name type="scientific">Datura stramonium</name>
    <name type="common">Jimsonweed</name>
    <name type="synonym">Common thornapple</name>
    <dbReference type="NCBI Taxonomy" id="4076"/>
    <lineage>
        <taxon>Eukaryota</taxon>
        <taxon>Viridiplantae</taxon>
        <taxon>Streptophyta</taxon>
        <taxon>Embryophyta</taxon>
        <taxon>Tracheophyta</taxon>
        <taxon>Spermatophyta</taxon>
        <taxon>Magnoliopsida</taxon>
        <taxon>eudicotyledons</taxon>
        <taxon>Gunneridae</taxon>
        <taxon>Pentapetalae</taxon>
        <taxon>asterids</taxon>
        <taxon>lamiids</taxon>
        <taxon>Solanales</taxon>
        <taxon>Solanaceae</taxon>
        <taxon>Solanoideae</taxon>
        <taxon>Datureae</taxon>
        <taxon>Datura</taxon>
    </lineage>
</organism>
<evidence type="ECO:0000313" key="1">
    <source>
        <dbReference type="EMBL" id="MCD7456269.1"/>
    </source>
</evidence>